<keyword evidence="4" id="KW-1185">Reference proteome</keyword>
<evidence type="ECO:0000259" key="2">
    <source>
        <dbReference type="Pfam" id="PF13175"/>
    </source>
</evidence>
<feature type="domain" description="Endonuclease GajA/Old nuclease/RecF-like AAA" evidence="2">
    <location>
        <begin position="1"/>
        <end position="561"/>
    </location>
</feature>
<sequence>MIKTWSVEHFKSIYEETELEISPLTIFTGANSSGKSTILQSILLTAQTIQNSISSKSIILNGHIIKLGTFDDILSNHSIIDDTQHISIGFDLNIDTSDDWNRFLFSDSLMVEDIKNSLVSSKFSFYKNEDNEITNLHPDLESSEVHIEFTSSDKEDNKPKYNLSINKSNLSVDQRKKDYKIRDTEIDEQLLKYEVKTNFDVEDTPFFPYTEGKGKEKIKLAGSKMHHFLPLGLGVVYNETYQTAKSLIDLFINSERTYYSRHRRRVALDSLESGSNIEFINIIMEEIKDFNSTLFQSNLSGIQKKVVAGNYEELLNEFTLRKFRKYIMSLTRNQRTDLESRFKQQEANLLSVLTRDKADVYQLDSTSLPDPIEAGVAYVRNFFSKNVKYLGPLRDDPKPVYPHSGATDSMDVGFRGEHTAAVLEIHKGTEVSYLSPEDLEKGGDISPKKNSLIQAVLEWLRYMGIVTNVKTVDKGKLGHELKVSTNNNDNYHDLTNVGVGVSQVLPILVLSLLADKGSTLIFEQPELHLHPRVQTRLADFFVSMIQLNKQCIVESHSEYMVNRLRYRSVVSEDSFISDNVMMYFVEKEDGKSIYNPVKINRYGVIEDWPKGFFDENEENSAAILRAAMQKRRKERGKIND</sequence>
<gene>
    <name evidence="3" type="ordered locus">HBHAL_4692</name>
</gene>
<dbReference type="EMBL" id="HE717023">
    <property type="protein sequence ID" value="CCG47030.1"/>
    <property type="molecule type" value="Genomic_DNA"/>
</dbReference>
<dbReference type="Proteomes" id="UP000007397">
    <property type="component" value="Chromosome"/>
</dbReference>
<dbReference type="PATRIC" id="fig|866895.3.peg.3728"/>
<dbReference type="SUPFAM" id="SSF52540">
    <property type="entry name" value="P-loop containing nucleoside triphosphate hydrolases"/>
    <property type="match status" value="1"/>
</dbReference>
<dbReference type="KEGG" id="hhd:HBHAL_4692"/>
<accession>I0JSA8</accession>
<dbReference type="eggNOG" id="COG4938">
    <property type="taxonomic scope" value="Bacteria"/>
</dbReference>
<dbReference type="InterPro" id="IPR022532">
    <property type="entry name" value="DUF3696"/>
</dbReference>
<dbReference type="RefSeq" id="WP_014644914.1">
    <property type="nucleotide sequence ID" value="NC_017668.1"/>
</dbReference>
<reference evidence="3 4" key="1">
    <citation type="journal article" date="2013" name="Environ. Microbiol.">
        <title>Chloride and organic osmolytes: a hybrid strategy to cope with elevated salinities by the moderately halophilic, chloride-dependent bacterium Halobacillus halophilus.</title>
        <authorList>
            <person name="Saum S.H."/>
            <person name="Pfeiffer F."/>
            <person name="Palm P."/>
            <person name="Rampp M."/>
            <person name="Schuster S.C."/>
            <person name="Muller V."/>
            <person name="Oesterhelt D."/>
        </authorList>
    </citation>
    <scope>NUCLEOTIDE SEQUENCE [LARGE SCALE GENOMIC DNA]</scope>
    <source>
        <strain evidence="4">ATCC 35676 / DSM 2266 / JCM 20832 / KCTC 3685 / LMG 17431 / NBRC 102448 / NCIMB 2269</strain>
    </source>
</reference>
<feature type="domain" description="DUF3696" evidence="1">
    <location>
        <begin position="578"/>
        <end position="618"/>
    </location>
</feature>
<evidence type="ECO:0000313" key="4">
    <source>
        <dbReference type="Proteomes" id="UP000007397"/>
    </source>
</evidence>
<name>I0JSA8_HALH3</name>
<dbReference type="AlphaFoldDB" id="I0JSA8"/>
<dbReference type="InterPro" id="IPR027417">
    <property type="entry name" value="P-loop_NTPase"/>
</dbReference>
<dbReference type="HOGENOM" id="CLU_032548_1_1_9"/>
<dbReference type="STRING" id="866895.HBHAL_4692"/>
<organism evidence="3 4">
    <name type="scientific">Halobacillus halophilus (strain ATCC 35676 / DSM 2266 / JCM 20832 / KCTC 3685 / LMG 17431 / NBRC 102448 / NCIMB 2269)</name>
    <name type="common">Sporosarcina halophila</name>
    <dbReference type="NCBI Taxonomy" id="866895"/>
    <lineage>
        <taxon>Bacteria</taxon>
        <taxon>Bacillati</taxon>
        <taxon>Bacillota</taxon>
        <taxon>Bacilli</taxon>
        <taxon>Bacillales</taxon>
        <taxon>Bacillaceae</taxon>
        <taxon>Halobacillus</taxon>
    </lineage>
</organism>
<evidence type="ECO:0000313" key="3">
    <source>
        <dbReference type="EMBL" id="CCG47030.1"/>
    </source>
</evidence>
<evidence type="ECO:0000259" key="1">
    <source>
        <dbReference type="Pfam" id="PF12476"/>
    </source>
</evidence>
<protein>
    <recommendedName>
        <fullName evidence="5">DUF3696 domain-containing protein</fullName>
    </recommendedName>
</protein>
<dbReference type="PANTHER" id="PTHR43581">
    <property type="entry name" value="ATP/GTP PHOSPHATASE"/>
    <property type="match status" value="1"/>
</dbReference>
<evidence type="ECO:0008006" key="5">
    <source>
        <dbReference type="Google" id="ProtNLM"/>
    </source>
</evidence>
<proteinExistence type="predicted"/>
<dbReference type="InterPro" id="IPR041685">
    <property type="entry name" value="AAA_GajA/Old/RecF-like"/>
</dbReference>
<dbReference type="Pfam" id="PF12476">
    <property type="entry name" value="DUF3696"/>
    <property type="match status" value="1"/>
</dbReference>
<dbReference type="Pfam" id="PF13175">
    <property type="entry name" value="AAA_15"/>
    <property type="match status" value="1"/>
</dbReference>
<dbReference type="Gene3D" id="3.40.50.300">
    <property type="entry name" value="P-loop containing nucleotide triphosphate hydrolases"/>
    <property type="match status" value="2"/>
</dbReference>
<dbReference type="PANTHER" id="PTHR43581:SF2">
    <property type="entry name" value="EXCINUCLEASE ATPASE SUBUNIT"/>
    <property type="match status" value="1"/>
</dbReference>
<dbReference type="InterPro" id="IPR051396">
    <property type="entry name" value="Bact_Antivir_Def_Nuclease"/>
</dbReference>